<name>A0A9Q9VZE6_CYPCA</name>
<sequence>MHVEILLLLCVCCVRRVTTYSDGRVEVSCQSMTPNHTDFKSQISSSPYKVSVNSTTFTPGQTITVTLQAAENASEFQGFMLQAREVDGKTAVGRFTSININQSRALNCFNIENSTLSQASADKKSQFEATWEAPANSSLGDIQFFVTFVKDYTCFWTMVNSSTIRIQSSTTIKPPAASQQTSSLPNSSHKNRHLSAVWLNVILHALILNSLLLLINL</sequence>
<evidence type="ECO:0000313" key="5">
    <source>
        <dbReference type="RefSeq" id="XP_042574005.1"/>
    </source>
</evidence>
<gene>
    <name evidence="5" type="primary">LOC122136187</name>
</gene>
<feature type="domain" description="Reelin" evidence="4">
    <location>
        <begin position="14"/>
        <end position="180"/>
    </location>
</feature>
<dbReference type="KEGG" id="ccar:122136187"/>
<protein>
    <submittedName>
        <fullName evidence="5">Ferric-chelate reductase 1</fullName>
    </submittedName>
</protein>
<evidence type="ECO:0000256" key="3">
    <source>
        <dbReference type="SAM" id="SignalP"/>
    </source>
</evidence>
<dbReference type="CDD" id="cd08544">
    <property type="entry name" value="Reeler"/>
    <property type="match status" value="1"/>
</dbReference>
<evidence type="ECO:0000256" key="1">
    <source>
        <dbReference type="ARBA" id="ARBA00009195"/>
    </source>
</evidence>
<dbReference type="PANTHER" id="PTHR45828">
    <property type="entry name" value="CYTOCHROME B561/FERRIC REDUCTASE TRANSMEMBRANE"/>
    <property type="match status" value="1"/>
</dbReference>
<keyword evidence="2" id="KW-0812">Transmembrane</keyword>
<proteinExistence type="inferred from homology"/>
<dbReference type="PROSITE" id="PS51019">
    <property type="entry name" value="REELIN"/>
    <property type="match status" value="1"/>
</dbReference>
<dbReference type="Pfam" id="PF02014">
    <property type="entry name" value="Reeler"/>
    <property type="match status" value="1"/>
</dbReference>
<dbReference type="Proteomes" id="UP001155660">
    <property type="component" value="Chromosome B2"/>
</dbReference>
<dbReference type="GO" id="GO:0016020">
    <property type="term" value="C:membrane"/>
    <property type="evidence" value="ECO:0007669"/>
    <property type="project" value="TreeGrafter"/>
</dbReference>
<dbReference type="InterPro" id="IPR051237">
    <property type="entry name" value="Ferric-chelate_Red/DefProt"/>
</dbReference>
<feature type="signal peptide" evidence="3">
    <location>
        <begin position="1"/>
        <end position="19"/>
    </location>
</feature>
<evidence type="ECO:0000256" key="2">
    <source>
        <dbReference type="SAM" id="Phobius"/>
    </source>
</evidence>
<dbReference type="OrthoDB" id="6418377at2759"/>
<dbReference type="AlphaFoldDB" id="A0A9Q9VZE6"/>
<feature type="transmembrane region" description="Helical" evidence="2">
    <location>
        <begin position="196"/>
        <end position="215"/>
    </location>
</feature>
<keyword evidence="2" id="KW-1133">Transmembrane helix</keyword>
<organism evidence="5">
    <name type="scientific">Cyprinus carpio</name>
    <name type="common">Common carp</name>
    <dbReference type="NCBI Taxonomy" id="7962"/>
    <lineage>
        <taxon>Eukaryota</taxon>
        <taxon>Metazoa</taxon>
        <taxon>Chordata</taxon>
        <taxon>Craniata</taxon>
        <taxon>Vertebrata</taxon>
        <taxon>Euteleostomi</taxon>
        <taxon>Actinopterygii</taxon>
        <taxon>Neopterygii</taxon>
        <taxon>Teleostei</taxon>
        <taxon>Ostariophysi</taxon>
        <taxon>Cypriniformes</taxon>
        <taxon>Cyprinidae</taxon>
        <taxon>Cyprininae</taxon>
        <taxon>Cyprinus</taxon>
    </lineage>
</organism>
<dbReference type="FunFam" id="2.60.40.4060:FF:000003">
    <property type="entry name" value="Ferric chelate reductase 1"/>
    <property type="match status" value="1"/>
</dbReference>
<dbReference type="InterPro" id="IPR002861">
    <property type="entry name" value="Reeler_dom"/>
</dbReference>
<evidence type="ECO:0000259" key="4">
    <source>
        <dbReference type="PROSITE" id="PS51019"/>
    </source>
</evidence>
<feature type="chain" id="PRO_5040512781" evidence="3">
    <location>
        <begin position="20"/>
        <end position="217"/>
    </location>
</feature>
<dbReference type="GeneID" id="122136187"/>
<dbReference type="PANTHER" id="PTHR45828:SF44">
    <property type="entry name" value="FERRIC-CHELATE REDUCTASE 1-RELATED"/>
    <property type="match status" value="1"/>
</dbReference>
<keyword evidence="3" id="KW-0732">Signal</keyword>
<reference evidence="5" key="1">
    <citation type="submission" date="2025-08" db="UniProtKB">
        <authorList>
            <consortium name="RefSeq"/>
        </authorList>
    </citation>
    <scope>IDENTIFICATION</scope>
    <source>
        <tissue evidence="5">Muscle</tissue>
    </source>
</reference>
<dbReference type="RefSeq" id="XP_042574005.1">
    <property type="nucleotide sequence ID" value="XM_042718071.1"/>
</dbReference>
<comment type="similarity">
    <text evidence="1">Belongs to the FRRS1 family.</text>
</comment>
<keyword evidence="2" id="KW-0472">Membrane</keyword>
<accession>A0A9Q9VZE6</accession>